<dbReference type="InterPro" id="IPR000182">
    <property type="entry name" value="GNAT_dom"/>
</dbReference>
<dbReference type="SUPFAM" id="SSF55729">
    <property type="entry name" value="Acyl-CoA N-acyltransferases (Nat)"/>
    <property type="match status" value="1"/>
</dbReference>
<evidence type="ECO:0000259" key="1">
    <source>
        <dbReference type="PROSITE" id="PS51186"/>
    </source>
</evidence>
<dbReference type="InterPro" id="IPR027365">
    <property type="entry name" value="GNAT_acetyltra_YdfB-like"/>
</dbReference>
<dbReference type="CDD" id="cd04301">
    <property type="entry name" value="NAT_SF"/>
    <property type="match status" value="1"/>
</dbReference>
<dbReference type="AlphaFoldDB" id="A0AAE3DPS4"/>
<dbReference type="RefSeq" id="WP_227613867.1">
    <property type="nucleotide sequence ID" value="NZ_JAJEPR010000001.1"/>
</dbReference>
<dbReference type="PROSITE" id="PS51186">
    <property type="entry name" value="GNAT"/>
    <property type="match status" value="1"/>
</dbReference>
<name>A0AAE3DPS4_9FIRM</name>
<accession>A0AAE3DPS4</accession>
<reference evidence="2 3" key="1">
    <citation type="submission" date="2021-10" db="EMBL/GenBank/DDBJ databases">
        <title>Anaerobic single-cell dispensing facilitates the cultivation of human gut bacteria.</title>
        <authorList>
            <person name="Afrizal A."/>
        </authorList>
    </citation>
    <scope>NUCLEOTIDE SEQUENCE [LARGE SCALE GENOMIC DNA]</scope>
    <source>
        <strain evidence="2 3">CLA-AA-H277</strain>
    </source>
</reference>
<protein>
    <submittedName>
        <fullName evidence="2">GNAT family N-acetyltransferase</fullName>
    </submittedName>
</protein>
<dbReference type="Pfam" id="PF12746">
    <property type="entry name" value="GNAT_acetyltran"/>
    <property type="match status" value="1"/>
</dbReference>
<feature type="domain" description="N-acetyltransferase" evidence="1">
    <location>
        <begin position="113"/>
        <end position="255"/>
    </location>
</feature>
<keyword evidence="3" id="KW-1185">Reference proteome</keyword>
<dbReference type="Gene3D" id="3.40.630.30">
    <property type="match status" value="1"/>
</dbReference>
<dbReference type="InterPro" id="IPR016181">
    <property type="entry name" value="Acyl_CoA_acyltransferase"/>
</dbReference>
<dbReference type="Proteomes" id="UP001197875">
    <property type="component" value="Unassembled WGS sequence"/>
</dbReference>
<dbReference type="GO" id="GO:0016747">
    <property type="term" value="F:acyltransferase activity, transferring groups other than amino-acyl groups"/>
    <property type="evidence" value="ECO:0007669"/>
    <property type="project" value="InterPro"/>
</dbReference>
<evidence type="ECO:0000313" key="2">
    <source>
        <dbReference type="EMBL" id="MCC2188213.1"/>
    </source>
</evidence>
<proteinExistence type="predicted"/>
<dbReference type="EMBL" id="JAJEPR010000001">
    <property type="protein sequence ID" value="MCC2188213.1"/>
    <property type="molecule type" value="Genomic_DNA"/>
</dbReference>
<gene>
    <name evidence="2" type="ORF">LKD71_00005</name>
</gene>
<sequence length="255" mass="29254">MTNREMMEIAMRQSAEDMGCCENDFKINKNVIVTLKLGKNARKYLKEPITCNLVSYGNNIMVASINETLDIVSEYVEKFEFYHCFETPNMHWLNERLIERGHKICFMAEYYLPDINRIPILSCAYKTRILKQEDFGELYRPEWSNALCEDRKQLDILGIGAYDGNTLVGLAACSADCKDMWQIGVDVLPEYRRQGIASALTSALAKEIISRNKVPFYCTAWSNVRSVRNAIKSGFVPAWVEMTAKPVTIVDEMNR</sequence>
<evidence type="ECO:0000313" key="3">
    <source>
        <dbReference type="Proteomes" id="UP001197875"/>
    </source>
</evidence>
<organism evidence="2 3">
    <name type="scientific">Fusicatenibacter faecihominis</name>
    <dbReference type="NCBI Taxonomy" id="2881276"/>
    <lineage>
        <taxon>Bacteria</taxon>
        <taxon>Bacillati</taxon>
        <taxon>Bacillota</taxon>
        <taxon>Clostridia</taxon>
        <taxon>Lachnospirales</taxon>
        <taxon>Lachnospiraceae</taxon>
        <taxon>Fusicatenibacter</taxon>
    </lineage>
</organism>
<comment type="caution">
    <text evidence="2">The sequence shown here is derived from an EMBL/GenBank/DDBJ whole genome shotgun (WGS) entry which is preliminary data.</text>
</comment>